<accession>A0A5N5MLW7</accession>
<dbReference type="AlphaFoldDB" id="A0A5N5MLW7"/>
<sequence>MFSLMLGSDLGNIIIHFCTILSLAAQNINSGTFRGLITVIPVVRLILWDPFAAALQMVQELKPQFVNLRRQQRELLMKSNDYKNECTNNILIYRLDSLASSMKSSTDPTSDLGRLYVYRVIGLPEEWRLVLCFKPNEVLEFLGHG</sequence>
<reference evidence="2" key="1">
    <citation type="journal article" date="2019" name="Gigascience">
        <title>De novo genome assembly of the endangered Acer yangbiense, a plant species with extremely small populations endemic to Yunnan Province, China.</title>
        <authorList>
            <person name="Yang J."/>
            <person name="Wariss H.M."/>
            <person name="Tao L."/>
            <person name="Zhang R."/>
            <person name="Yun Q."/>
            <person name="Hollingsworth P."/>
            <person name="Dao Z."/>
            <person name="Luo G."/>
            <person name="Guo H."/>
            <person name="Ma Y."/>
            <person name="Sun W."/>
        </authorList>
    </citation>
    <scope>NUCLEOTIDE SEQUENCE [LARGE SCALE GENOMIC DNA]</scope>
    <source>
        <strain evidence="2">cv. br00</strain>
    </source>
</reference>
<organism evidence="1 2">
    <name type="scientific">Salix brachista</name>
    <dbReference type="NCBI Taxonomy" id="2182728"/>
    <lineage>
        <taxon>Eukaryota</taxon>
        <taxon>Viridiplantae</taxon>
        <taxon>Streptophyta</taxon>
        <taxon>Embryophyta</taxon>
        <taxon>Tracheophyta</taxon>
        <taxon>Spermatophyta</taxon>
        <taxon>Magnoliopsida</taxon>
        <taxon>eudicotyledons</taxon>
        <taxon>Gunneridae</taxon>
        <taxon>Pentapetalae</taxon>
        <taxon>rosids</taxon>
        <taxon>fabids</taxon>
        <taxon>Malpighiales</taxon>
        <taxon>Salicaceae</taxon>
        <taxon>Saliceae</taxon>
        <taxon>Salix</taxon>
    </lineage>
</organism>
<comment type="caution">
    <text evidence="1">The sequence shown here is derived from an EMBL/GenBank/DDBJ whole genome shotgun (WGS) entry which is preliminary data.</text>
</comment>
<evidence type="ECO:0000313" key="1">
    <source>
        <dbReference type="EMBL" id="KAB5556059.1"/>
    </source>
</evidence>
<keyword evidence="2" id="KW-1185">Reference proteome</keyword>
<protein>
    <submittedName>
        <fullName evidence="1">Uncharacterized protein</fullName>
    </submittedName>
</protein>
<gene>
    <name evidence="1" type="ORF">DKX38_006968</name>
</gene>
<evidence type="ECO:0000313" key="2">
    <source>
        <dbReference type="Proteomes" id="UP000326939"/>
    </source>
</evidence>
<dbReference type="EMBL" id="VDCV01000005">
    <property type="protein sequence ID" value="KAB5556059.1"/>
    <property type="molecule type" value="Genomic_DNA"/>
</dbReference>
<dbReference type="Proteomes" id="UP000326939">
    <property type="component" value="Chromosome 5"/>
</dbReference>
<proteinExistence type="predicted"/>
<name>A0A5N5MLW7_9ROSI</name>